<dbReference type="InterPro" id="IPR050639">
    <property type="entry name" value="SSR_resolvase"/>
</dbReference>
<reference evidence="3 4" key="1">
    <citation type="submission" date="2021-03" db="EMBL/GenBank/DDBJ databases">
        <title>Genomic Encyclopedia of Type Strains, Phase III (KMG-III): the genomes of soil and plant-associated and newly described type strains.</title>
        <authorList>
            <person name="Whitman W."/>
        </authorList>
    </citation>
    <scope>NUCLEOTIDE SEQUENCE [LARGE SCALE GENOMIC DNA]</scope>
    <source>
        <strain evidence="3 4">IMMIB AFH-6</strain>
    </source>
</reference>
<organism evidence="3 4">
    <name type="scientific">Azospirillum rugosum</name>
    <dbReference type="NCBI Taxonomy" id="416170"/>
    <lineage>
        <taxon>Bacteria</taxon>
        <taxon>Pseudomonadati</taxon>
        <taxon>Pseudomonadota</taxon>
        <taxon>Alphaproteobacteria</taxon>
        <taxon>Rhodospirillales</taxon>
        <taxon>Azospirillaceae</taxon>
        <taxon>Azospirillum</taxon>
    </lineage>
</organism>
<dbReference type="Gene3D" id="3.40.50.1390">
    <property type="entry name" value="Resolvase, N-terminal catalytic domain"/>
    <property type="match status" value="1"/>
</dbReference>
<dbReference type="InterPro" id="IPR036162">
    <property type="entry name" value="Resolvase-like_N_sf"/>
</dbReference>
<evidence type="ECO:0000259" key="2">
    <source>
        <dbReference type="PROSITE" id="PS51736"/>
    </source>
</evidence>
<dbReference type="RefSeq" id="WP_307420799.1">
    <property type="nucleotide sequence ID" value="NZ_JAGINP010000033.1"/>
</dbReference>
<dbReference type="PANTHER" id="PTHR30461">
    <property type="entry name" value="DNA-INVERTASE FROM LAMBDOID PROPHAGE"/>
    <property type="match status" value="1"/>
</dbReference>
<dbReference type="Proteomes" id="UP000781958">
    <property type="component" value="Unassembled WGS sequence"/>
</dbReference>
<keyword evidence="4" id="KW-1185">Reference proteome</keyword>
<dbReference type="Pfam" id="PF00239">
    <property type="entry name" value="Resolvase"/>
    <property type="match status" value="1"/>
</dbReference>
<sequence>MVHWVLELSGTEDAMLVGYARTSTHDQVAGFEDQIEHLKRLGVEKVFAEQASAVGDRPQLASCLDFLREGDTLIVTRLDRLCRSTAHFCEVFDRLERKGAAIRVLDLGIDTSSPTGRMVAEIVVAVAAFERRLLLERQRVGIAAAKAQGKYRGRAPTARRRFAEVIELRRAGVLPAEIAIRLGISRSSVFRALREAKASAMP</sequence>
<accession>A0ABS4SWF8</accession>
<evidence type="ECO:0000256" key="1">
    <source>
        <dbReference type="ARBA" id="ARBA00009913"/>
    </source>
</evidence>
<name>A0ABS4SWF8_9PROT</name>
<dbReference type="PANTHER" id="PTHR30461:SF26">
    <property type="entry name" value="RESOLVASE HOMOLOG YNEB"/>
    <property type="match status" value="1"/>
</dbReference>
<dbReference type="SUPFAM" id="SSF53041">
    <property type="entry name" value="Resolvase-like"/>
    <property type="match status" value="1"/>
</dbReference>
<dbReference type="EMBL" id="JAGINP010000033">
    <property type="protein sequence ID" value="MBP2296584.1"/>
    <property type="molecule type" value="Genomic_DNA"/>
</dbReference>
<feature type="domain" description="Resolvase/invertase-type recombinase catalytic" evidence="2">
    <location>
        <begin position="15"/>
        <end position="149"/>
    </location>
</feature>
<evidence type="ECO:0000313" key="3">
    <source>
        <dbReference type="EMBL" id="MBP2296584.1"/>
    </source>
</evidence>
<dbReference type="SMART" id="SM00857">
    <property type="entry name" value="Resolvase"/>
    <property type="match status" value="1"/>
</dbReference>
<dbReference type="InterPro" id="IPR006119">
    <property type="entry name" value="Resolv_N"/>
</dbReference>
<dbReference type="CDD" id="cd03768">
    <property type="entry name" value="SR_ResInv"/>
    <property type="match status" value="1"/>
</dbReference>
<comment type="caution">
    <text evidence="3">The sequence shown here is derived from an EMBL/GenBank/DDBJ whole genome shotgun (WGS) entry which is preliminary data.</text>
</comment>
<protein>
    <submittedName>
        <fullName evidence="3">DNA invertase Pin-like site-specific DNA recombinase</fullName>
    </submittedName>
</protein>
<dbReference type="Pfam" id="PF13384">
    <property type="entry name" value="HTH_23"/>
    <property type="match status" value="1"/>
</dbReference>
<dbReference type="PROSITE" id="PS51736">
    <property type="entry name" value="RECOMBINASES_3"/>
    <property type="match status" value="1"/>
</dbReference>
<proteinExistence type="inferred from homology"/>
<gene>
    <name evidence="3" type="ORF">J2851_006402</name>
</gene>
<comment type="similarity">
    <text evidence="1">Belongs to the site-specific recombinase resolvase family.</text>
</comment>
<evidence type="ECO:0000313" key="4">
    <source>
        <dbReference type="Proteomes" id="UP000781958"/>
    </source>
</evidence>